<feature type="transmembrane region" description="Helical" evidence="1">
    <location>
        <begin position="346"/>
        <end position="363"/>
    </location>
</feature>
<evidence type="ECO:0000259" key="2">
    <source>
        <dbReference type="Pfam" id="PF05569"/>
    </source>
</evidence>
<name>A0A1Y3U8I9_9FIRM</name>
<accession>A0A1Y3U8I9</accession>
<organism evidence="4 5">
    <name type="scientific">Anaerotignum lactatifermentans</name>
    <dbReference type="NCBI Taxonomy" id="160404"/>
    <lineage>
        <taxon>Bacteria</taxon>
        <taxon>Bacillati</taxon>
        <taxon>Bacillota</taxon>
        <taxon>Clostridia</taxon>
        <taxon>Lachnospirales</taxon>
        <taxon>Anaerotignaceae</taxon>
        <taxon>Anaerotignum</taxon>
    </lineage>
</organism>
<dbReference type="InterPro" id="IPR008756">
    <property type="entry name" value="Peptidase_M56"/>
</dbReference>
<feature type="domain" description="DUF4825" evidence="3">
    <location>
        <begin position="384"/>
        <end position="479"/>
    </location>
</feature>
<gene>
    <name evidence="4" type="ORF">B5G26_03710</name>
</gene>
<evidence type="ECO:0000313" key="5">
    <source>
        <dbReference type="Proteomes" id="UP000195455"/>
    </source>
</evidence>
<evidence type="ECO:0000259" key="3">
    <source>
        <dbReference type="Pfam" id="PF16107"/>
    </source>
</evidence>
<feature type="domain" description="Peptidase M56" evidence="2">
    <location>
        <begin position="98"/>
        <end position="335"/>
    </location>
</feature>
<dbReference type="CDD" id="cd07341">
    <property type="entry name" value="M56_BlaR1_MecR1_like"/>
    <property type="match status" value="1"/>
</dbReference>
<proteinExistence type="predicted"/>
<keyword evidence="1" id="KW-1133">Transmembrane helix</keyword>
<dbReference type="PANTHER" id="PTHR34978">
    <property type="entry name" value="POSSIBLE SENSOR-TRANSDUCER PROTEIN BLAR"/>
    <property type="match status" value="1"/>
</dbReference>
<evidence type="ECO:0008006" key="6">
    <source>
        <dbReference type="Google" id="ProtNLM"/>
    </source>
</evidence>
<dbReference type="AlphaFoldDB" id="A0A1Y3U8I9"/>
<dbReference type="PANTHER" id="PTHR34978:SF3">
    <property type="entry name" value="SLR0241 PROTEIN"/>
    <property type="match status" value="1"/>
</dbReference>
<feature type="transmembrane region" description="Helical" evidence="1">
    <location>
        <begin position="22"/>
        <end position="40"/>
    </location>
</feature>
<evidence type="ECO:0000256" key="1">
    <source>
        <dbReference type="SAM" id="Phobius"/>
    </source>
</evidence>
<comment type="caution">
    <text evidence="4">The sequence shown here is derived from an EMBL/GenBank/DDBJ whole genome shotgun (WGS) entry which is preliminary data.</text>
</comment>
<feature type="transmembrane region" description="Helical" evidence="1">
    <location>
        <begin position="52"/>
        <end position="71"/>
    </location>
</feature>
<protein>
    <recommendedName>
        <fullName evidence="6">Peptidase M56 domain-containing protein</fullName>
    </recommendedName>
</protein>
<reference evidence="5" key="1">
    <citation type="submission" date="2017-04" db="EMBL/GenBank/DDBJ databases">
        <title>Function of individual gut microbiota members based on whole genome sequencing of pure cultures obtained from chicken caecum.</title>
        <authorList>
            <person name="Medvecky M."/>
            <person name="Cejkova D."/>
            <person name="Polansky O."/>
            <person name="Karasova D."/>
            <person name="Kubasova T."/>
            <person name="Cizek A."/>
            <person name="Rychlik I."/>
        </authorList>
    </citation>
    <scope>NUCLEOTIDE SEQUENCE [LARGE SCALE GENOMIC DNA]</scope>
    <source>
        <strain evidence="5">An75</strain>
    </source>
</reference>
<dbReference type="Pfam" id="PF05569">
    <property type="entry name" value="Peptidase_M56"/>
    <property type="match status" value="1"/>
</dbReference>
<dbReference type="Proteomes" id="UP000195455">
    <property type="component" value="Unassembled WGS sequence"/>
</dbReference>
<feature type="transmembrane region" description="Helical" evidence="1">
    <location>
        <begin position="145"/>
        <end position="164"/>
    </location>
</feature>
<dbReference type="Pfam" id="PF16107">
    <property type="entry name" value="DUF4825"/>
    <property type="match status" value="1"/>
</dbReference>
<dbReference type="InterPro" id="IPR032250">
    <property type="entry name" value="DUF4825"/>
</dbReference>
<keyword evidence="1" id="KW-0812">Transmembrane</keyword>
<sequence length="844" mass="97323">MSMLWETMIQWAPVVLRRCFDAVWQVTLPWMITILLLMLLRSFLLRRYSVKCYLNCMRIMMGLLIMSMTAYSGNAYWQIPGPDTLFSHEMQESQLEEESLPVVSTEENFAKQQETSVVQTQNQQQTTETHVPTAKPEKQTLPELYQIWAVGMVLFLLFHLVQYGRMQWYLHKGREKITDPALLESYQQLHKEMPILVRKPRIYCHRGLPSSICVGLFRKTIYVDTQDRDLEEMKWVLRHELYHCDNGDMLGRWVFLVAQSMHWFNPLMYWLIDQLEWSTELECDAKVVEGADLQARKAYSMAILNSIREGNRKRARLSTAFVENRKTLEKRLEAIVDMQQKKKGRMMSFLVTAAVIFCFTFVGCTPVESQQTTEAVQTDLTRELYDARTPYIGSASDVGKILGLLPLPNGLTTHEEGMELFTDEGSPFGAKQHLMFTEATTEAEKQALLSNTDQLERNAYLFLALVDNADFLEYKIHDTPTTESVTFRFDRQMAEKYYGDIDLRSFTSDFDTFAAFVEELNILFDCPFTETLETAGRENWVENYQTAMELVQNISAEMPLQGDFAAWADQMRQSEAFAQLVALGDDALIYCLMQMPGGTDTESYVTMLAADELAYGSRRDGASFDETPEEWYQVYCALDSQYAVHFYKGLEQEYADMPEAEYLSLSKEAARSRVTSKETAVQAVYKALSDYMEEDKLNGHELVVFAPLVLDVAETEDTLQVCCVVGDDRYRMNRVGNQGYCLLNEGGSRVPARLDFVKKQGEWKLEEIHWAKDGSGYAPSIEELAPNEEVAQKMIDFDSDDMTRLLYDNLIQYMNVTDTSYMVYDMGYKTEDLQQELRQFLQLA</sequence>
<evidence type="ECO:0000313" key="4">
    <source>
        <dbReference type="EMBL" id="OUN45074.1"/>
    </source>
</evidence>
<dbReference type="EMBL" id="NFHM01000003">
    <property type="protein sequence ID" value="OUN45074.1"/>
    <property type="molecule type" value="Genomic_DNA"/>
</dbReference>
<keyword evidence="1" id="KW-0472">Membrane</keyword>
<dbReference type="InterPro" id="IPR052173">
    <property type="entry name" value="Beta-lactam_resp_regulator"/>
</dbReference>